<comment type="caution">
    <text evidence="1">The sequence shown here is derived from an EMBL/GenBank/DDBJ whole genome shotgun (WGS) entry which is preliminary data.</text>
</comment>
<evidence type="ECO:0000313" key="2">
    <source>
        <dbReference type="Proteomes" id="UP001057280"/>
    </source>
</evidence>
<accession>A0AB35HRP4</accession>
<protein>
    <recommendedName>
        <fullName evidence="3">Transposase</fullName>
    </recommendedName>
</protein>
<dbReference type="Proteomes" id="UP001057280">
    <property type="component" value="Unassembled WGS sequence"/>
</dbReference>
<gene>
    <name evidence="1" type="ORF">HXW75_09885</name>
</gene>
<reference evidence="1" key="2">
    <citation type="journal article" date="2021" name="BMC Microbiol.">
        <title>The diversity among the species Tetragenococcus halophilus including new isolates from a lupine seed fermentation.</title>
        <authorList>
            <person name="Link T."/>
            <person name="Vogel R.F."/>
            <person name="Ehrmann M.A."/>
        </authorList>
    </citation>
    <scope>NUCLEOTIDE SEQUENCE</scope>
    <source>
        <strain evidence="1">TMW 2.2257</strain>
    </source>
</reference>
<organism evidence="1 2">
    <name type="scientific">Tetragenococcus halophilus</name>
    <name type="common">Pediococcus halophilus</name>
    <dbReference type="NCBI Taxonomy" id="51669"/>
    <lineage>
        <taxon>Bacteria</taxon>
        <taxon>Bacillati</taxon>
        <taxon>Bacillota</taxon>
        <taxon>Bacilli</taxon>
        <taxon>Lactobacillales</taxon>
        <taxon>Enterococcaceae</taxon>
        <taxon>Tetragenococcus</taxon>
    </lineage>
</organism>
<dbReference type="RefSeq" id="WP_253210319.1">
    <property type="nucleotide sequence ID" value="NZ_JACACB010000032.1"/>
</dbReference>
<evidence type="ECO:0008006" key="3">
    <source>
        <dbReference type="Google" id="ProtNLM"/>
    </source>
</evidence>
<sequence>MNKKFQQQWYSLGEGSEKLGYARGYLSQWLRRYEGEIPEGVIYKTRNSKLINDEGLKWIKKQTKKKDVLVNNSLFTRINT</sequence>
<reference evidence="1" key="1">
    <citation type="submission" date="2020-06" db="EMBL/GenBank/DDBJ databases">
        <authorList>
            <person name="Link T."/>
            <person name="Ehrmann M."/>
        </authorList>
    </citation>
    <scope>NUCLEOTIDE SEQUENCE</scope>
    <source>
        <strain evidence="1">TMW 2.2257</strain>
    </source>
</reference>
<name>A0AB35HRP4_TETHA</name>
<evidence type="ECO:0000313" key="1">
    <source>
        <dbReference type="EMBL" id="MCO8298781.1"/>
    </source>
</evidence>
<dbReference type="AlphaFoldDB" id="A0AB35HRP4"/>
<dbReference type="EMBL" id="JACACB010000032">
    <property type="protein sequence ID" value="MCO8298781.1"/>
    <property type="molecule type" value="Genomic_DNA"/>
</dbReference>
<proteinExistence type="predicted"/>